<name>A0AAN7CSA0_9PEZI</name>
<feature type="compositionally biased region" description="Basic and acidic residues" evidence="1">
    <location>
        <begin position="418"/>
        <end position="437"/>
    </location>
</feature>
<feature type="compositionally biased region" description="Polar residues" evidence="1">
    <location>
        <begin position="74"/>
        <end position="86"/>
    </location>
</feature>
<dbReference type="EMBL" id="MU857687">
    <property type="protein sequence ID" value="KAK4245933.1"/>
    <property type="molecule type" value="Genomic_DNA"/>
</dbReference>
<accession>A0AAN7CSA0</accession>
<feature type="region of interest" description="Disordered" evidence="1">
    <location>
        <begin position="74"/>
        <end position="185"/>
    </location>
</feature>
<reference evidence="2" key="1">
    <citation type="journal article" date="2023" name="Mol. Phylogenet. Evol.">
        <title>Genome-scale phylogeny and comparative genomics of the fungal order Sordariales.</title>
        <authorList>
            <person name="Hensen N."/>
            <person name="Bonometti L."/>
            <person name="Westerberg I."/>
            <person name="Brannstrom I.O."/>
            <person name="Guillou S."/>
            <person name="Cros-Aarteil S."/>
            <person name="Calhoun S."/>
            <person name="Haridas S."/>
            <person name="Kuo A."/>
            <person name="Mondo S."/>
            <person name="Pangilinan J."/>
            <person name="Riley R."/>
            <person name="LaButti K."/>
            <person name="Andreopoulos B."/>
            <person name="Lipzen A."/>
            <person name="Chen C."/>
            <person name="Yan M."/>
            <person name="Daum C."/>
            <person name="Ng V."/>
            <person name="Clum A."/>
            <person name="Steindorff A."/>
            <person name="Ohm R.A."/>
            <person name="Martin F."/>
            <person name="Silar P."/>
            <person name="Natvig D.O."/>
            <person name="Lalanne C."/>
            <person name="Gautier V."/>
            <person name="Ament-Velasquez S.L."/>
            <person name="Kruys A."/>
            <person name="Hutchinson M.I."/>
            <person name="Powell A.J."/>
            <person name="Barry K."/>
            <person name="Miller A.N."/>
            <person name="Grigoriev I.V."/>
            <person name="Debuchy R."/>
            <person name="Gladieux P."/>
            <person name="Hiltunen Thoren M."/>
            <person name="Johannesson H."/>
        </authorList>
    </citation>
    <scope>NUCLEOTIDE SEQUENCE</scope>
    <source>
        <strain evidence="2">CBS 359.72</strain>
    </source>
</reference>
<feature type="compositionally biased region" description="Polar residues" evidence="1">
    <location>
        <begin position="565"/>
        <end position="583"/>
    </location>
</feature>
<evidence type="ECO:0000313" key="2">
    <source>
        <dbReference type="EMBL" id="KAK4245933.1"/>
    </source>
</evidence>
<organism evidence="2 3">
    <name type="scientific">Corynascus novoguineensis</name>
    <dbReference type="NCBI Taxonomy" id="1126955"/>
    <lineage>
        <taxon>Eukaryota</taxon>
        <taxon>Fungi</taxon>
        <taxon>Dikarya</taxon>
        <taxon>Ascomycota</taxon>
        <taxon>Pezizomycotina</taxon>
        <taxon>Sordariomycetes</taxon>
        <taxon>Sordariomycetidae</taxon>
        <taxon>Sordariales</taxon>
        <taxon>Chaetomiaceae</taxon>
        <taxon>Corynascus</taxon>
    </lineage>
</organism>
<feature type="compositionally biased region" description="Basic and acidic residues" evidence="1">
    <location>
        <begin position="169"/>
        <end position="178"/>
    </location>
</feature>
<proteinExistence type="predicted"/>
<gene>
    <name evidence="2" type="ORF">C7999DRAFT_15921</name>
</gene>
<feature type="compositionally biased region" description="Basic and acidic residues" evidence="1">
    <location>
        <begin position="605"/>
        <end position="620"/>
    </location>
</feature>
<feature type="region of interest" description="Disordered" evidence="1">
    <location>
        <begin position="563"/>
        <end position="620"/>
    </location>
</feature>
<dbReference type="AlphaFoldDB" id="A0AAN7CSA0"/>
<comment type="caution">
    <text evidence="2">The sequence shown here is derived from an EMBL/GenBank/DDBJ whole genome shotgun (WGS) entry which is preliminary data.</text>
</comment>
<feature type="compositionally biased region" description="Polar residues" evidence="1">
    <location>
        <begin position="438"/>
        <end position="450"/>
    </location>
</feature>
<feature type="region of interest" description="Disordered" evidence="1">
    <location>
        <begin position="411"/>
        <end position="506"/>
    </location>
</feature>
<keyword evidence="3" id="KW-1185">Reference proteome</keyword>
<evidence type="ECO:0000313" key="3">
    <source>
        <dbReference type="Proteomes" id="UP001303647"/>
    </source>
</evidence>
<sequence length="644" mass="69315">MARAGNYVAPNAWVCWSPTILGNPAKIPRRYVRIPSDQEKLLDRPDAWFPGHHPNVPPNVLADLRADFLRKSQPRLTPQRQTLASQPPSPVFPDGDPDRDEGGSHQSASRGASVASGVERDKTPVETEADGDGDKDTPGTRISWSSSPVEHLLGPRQLEEEQPTVAGDPSRHSPEHRGPGVAGNVFSRAAFLTDFPQSSSAASDPGLELEIPNAVTEVLEPVNRQPVPVLGPTPPSAQVIPCTLTEKANPAKEPQAKRHRLMKPPAFNSPGVATVAATSQPAGVLESSNSLAGPPPNGPASQVPYTTFRVAYPDYRGSLKDFLRAVLSILPLQKKRALAEFLYDDFVRVFSTDFLAYVSSENGNFHPLPAIEFYNENVSRPLYLKGVLTRENVRDVPDEYPEEIRAIRRGIVGSEAGTRPRHDGQAPRRVAPEKETAQKPTSQTETNHAIPQSGLPSAAGTPANSRLVTQEVDPAVSVRPSAKPRLMLGSGDMATPSPPATSMDDSKRSLVIQHRAEADPTTSMADTSAIRPVLRTQINSSLSDIQPSPTPATSTVSKLMLPVASTFSGPGPSQISNPESIPETTLKRRASPRAATGSSGAEPGAEFKRPKKASTDAEKRALRFKKFLAQKKMQSSIPERSTLS</sequence>
<feature type="compositionally biased region" description="Low complexity" evidence="1">
    <location>
        <begin position="107"/>
        <end position="117"/>
    </location>
</feature>
<protein>
    <submittedName>
        <fullName evidence="2">Uncharacterized protein</fullName>
    </submittedName>
</protein>
<evidence type="ECO:0000256" key="1">
    <source>
        <dbReference type="SAM" id="MobiDB-lite"/>
    </source>
</evidence>
<reference evidence="2" key="2">
    <citation type="submission" date="2023-05" db="EMBL/GenBank/DDBJ databases">
        <authorList>
            <consortium name="Lawrence Berkeley National Laboratory"/>
            <person name="Steindorff A."/>
            <person name="Hensen N."/>
            <person name="Bonometti L."/>
            <person name="Westerberg I."/>
            <person name="Brannstrom I.O."/>
            <person name="Guillou S."/>
            <person name="Cros-Aarteil S."/>
            <person name="Calhoun S."/>
            <person name="Haridas S."/>
            <person name="Kuo A."/>
            <person name="Mondo S."/>
            <person name="Pangilinan J."/>
            <person name="Riley R."/>
            <person name="Labutti K."/>
            <person name="Andreopoulos B."/>
            <person name="Lipzen A."/>
            <person name="Chen C."/>
            <person name="Yanf M."/>
            <person name="Daum C."/>
            <person name="Ng V."/>
            <person name="Clum A."/>
            <person name="Ohm R."/>
            <person name="Martin F."/>
            <person name="Silar P."/>
            <person name="Natvig D."/>
            <person name="Lalanne C."/>
            <person name="Gautier V."/>
            <person name="Ament-Velasquez S.L."/>
            <person name="Kruys A."/>
            <person name="Hutchinson M.I."/>
            <person name="Powell A.J."/>
            <person name="Barry K."/>
            <person name="Miller A.N."/>
            <person name="Grigoriev I.V."/>
            <person name="Debuchy R."/>
            <person name="Gladieux P."/>
            <person name="Thoren M.H."/>
            <person name="Johannesson H."/>
        </authorList>
    </citation>
    <scope>NUCLEOTIDE SEQUENCE</scope>
    <source>
        <strain evidence="2">CBS 359.72</strain>
    </source>
</reference>
<dbReference type="Proteomes" id="UP001303647">
    <property type="component" value="Unassembled WGS sequence"/>
</dbReference>